<proteinExistence type="predicted"/>
<organism evidence="1 2">
    <name type="scientific">Carpediemonas membranifera</name>
    <dbReference type="NCBI Taxonomy" id="201153"/>
    <lineage>
        <taxon>Eukaryota</taxon>
        <taxon>Metamonada</taxon>
        <taxon>Carpediemonas-like organisms</taxon>
        <taxon>Carpediemonas</taxon>
    </lineage>
</organism>
<reference evidence="1" key="1">
    <citation type="submission" date="2021-05" db="EMBL/GenBank/DDBJ databases">
        <title>A free-living protist that lacks canonical eukaryotic 1 DNA replication and segregation systems.</title>
        <authorList>
            <person name="Salas-Leiva D.E."/>
            <person name="Tromer E.C."/>
            <person name="Curtis B.A."/>
            <person name="Jerlstrom-Hultqvist J."/>
            <person name="Kolisko M."/>
            <person name="Yi Z."/>
            <person name="Salas-Leiva J.S."/>
            <person name="Gallot-Lavallee L."/>
            <person name="Kops G.J.P.L."/>
            <person name="Archibald J.M."/>
            <person name="Simpson A.G.B."/>
            <person name="Roger A.J."/>
        </authorList>
    </citation>
    <scope>NUCLEOTIDE SEQUENCE</scope>
    <source>
        <strain evidence="1">BICM</strain>
    </source>
</reference>
<dbReference type="AlphaFoldDB" id="A0A8J6APY9"/>
<sequence>MTTDSSDPSDSEIIAAFLGRLDASVPTLCPAALGEQISRISGLGRTVMRPHLERAIMLGHDPATYQLLLVGQCQDLLSDYEVRCFVRQYIAEIRSCRDGAHFGHFSRSLLAGFEFWRCLEPGASPGYSPGLMPAPPLDGRALRLLMTYETVAGRENDTSSIVQPTVDMASMDRVKPFFDDHPELLDYCIRDVGPNGERIGSVLV</sequence>
<comment type="caution">
    <text evidence="1">The sequence shown here is derived from an EMBL/GenBank/DDBJ whole genome shotgun (WGS) entry which is preliminary data.</text>
</comment>
<dbReference type="EMBL" id="JAHDYR010000062">
    <property type="protein sequence ID" value="KAG9390721.1"/>
    <property type="molecule type" value="Genomic_DNA"/>
</dbReference>
<accession>A0A8J6APY9</accession>
<keyword evidence="2" id="KW-1185">Reference proteome</keyword>
<evidence type="ECO:0000313" key="2">
    <source>
        <dbReference type="Proteomes" id="UP000717585"/>
    </source>
</evidence>
<gene>
    <name evidence="1" type="ORF">J8273_6971</name>
</gene>
<evidence type="ECO:0000313" key="1">
    <source>
        <dbReference type="EMBL" id="KAG9390721.1"/>
    </source>
</evidence>
<name>A0A8J6APY9_9EUKA</name>
<protein>
    <submittedName>
        <fullName evidence="1">Uncharacterized protein</fullName>
    </submittedName>
</protein>
<dbReference type="Proteomes" id="UP000717585">
    <property type="component" value="Unassembled WGS sequence"/>
</dbReference>